<feature type="compositionally biased region" description="Basic and acidic residues" evidence="1">
    <location>
        <begin position="265"/>
        <end position="283"/>
    </location>
</feature>
<evidence type="ECO:0000256" key="1">
    <source>
        <dbReference type="SAM" id="MobiDB-lite"/>
    </source>
</evidence>
<accession>A0A166QTA8</accession>
<organism evidence="2 3">
    <name type="scientific">Athelia psychrophila</name>
    <dbReference type="NCBI Taxonomy" id="1759441"/>
    <lineage>
        <taxon>Eukaryota</taxon>
        <taxon>Fungi</taxon>
        <taxon>Dikarya</taxon>
        <taxon>Basidiomycota</taxon>
        <taxon>Agaricomycotina</taxon>
        <taxon>Agaricomycetes</taxon>
        <taxon>Agaricomycetidae</taxon>
        <taxon>Atheliales</taxon>
        <taxon>Atheliaceae</taxon>
        <taxon>Athelia</taxon>
    </lineage>
</organism>
<dbReference type="EMBL" id="KV417508">
    <property type="protein sequence ID" value="KZP27513.1"/>
    <property type="molecule type" value="Genomic_DNA"/>
</dbReference>
<dbReference type="Proteomes" id="UP000076532">
    <property type="component" value="Unassembled WGS sequence"/>
</dbReference>
<gene>
    <name evidence="2" type="ORF">FIBSPDRAFT_1040070</name>
</gene>
<name>A0A166QTA8_9AGAM</name>
<evidence type="ECO:0000313" key="2">
    <source>
        <dbReference type="EMBL" id="KZP27513.1"/>
    </source>
</evidence>
<feature type="region of interest" description="Disordered" evidence="1">
    <location>
        <begin position="193"/>
        <end position="224"/>
    </location>
</feature>
<feature type="region of interest" description="Disordered" evidence="1">
    <location>
        <begin position="413"/>
        <end position="449"/>
    </location>
</feature>
<sequence length="529" mass="60902">MAQPNTKNKGKQTKSAHLRENTGKNRPAPGALGKGNLKEKNIIQPGYFDTRKSDQPLIKPVTEERERHNTCIRPPIKQAATVPLCTSNVQQFAQFLLPQPDIYVRCPGVKPDGYQCLKAKYRERASDDTWSCHGHPKSKAMHCKPLRVWYRRCEAITSSTRKQCQNRKSTTCDVEAKHLWFCYQHQCLEPQLDDTSSDEEGAHSHRERVEREHAEDLENGLAERDSEIYEAERRNELKERLNELEHVYGDILKRDRAELDRITTERSDREHVDREHADAERPCHQLSEPLLDDTSSDEEDYSPNDEFSIYSDYDTPNTSYEHSVPSSPDTKTSQVSEGFQSQGPVYESAFQPTASHIEHGHVSEERLKEPIKREPAEQEVLRWQGRAEREALEMEPLGWKRIDVEQRGGDFEGARLGVNNNGGPIESSHLEENSGKNPPAPGAPGRTNLKEKVGMPLLASHAQQFGNFLWSKSSIYIKQRAERERLKIEHVERKHTDTKRTRIKSERLKDEHIKQERAEQDRIAKEFNV</sequence>
<feature type="region of interest" description="Disordered" evidence="1">
    <location>
        <begin position="1"/>
        <end position="55"/>
    </location>
</feature>
<feature type="compositionally biased region" description="Basic and acidic residues" evidence="1">
    <location>
        <begin position="200"/>
        <end position="224"/>
    </location>
</feature>
<feature type="region of interest" description="Disordered" evidence="1">
    <location>
        <begin position="492"/>
        <end position="529"/>
    </location>
</feature>
<keyword evidence="3" id="KW-1185">Reference proteome</keyword>
<protein>
    <submittedName>
        <fullName evidence="2">Uncharacterized protein</fullName>
    </submittedName>
</protein>
<feature type="compositionally biased region" description="Polar residues" evidence="1">
    <location>
        <begin position="314"/>
        <end position="338"/>
    </location>
</feature>
<feature type="compositionally biased region" description="Acidic residues" evidence="1">
    <location>
        <begin position="290"/>
        <end position="303"/>
    </location>
</feature>
<proteinExistence type="predicted"/>
<dbReference type="AlphaFoldDB" id="A0A166QTA8"/>
<feature type="region of interest" description="Disordered" evidence="1">
    <location>
        <begin position="265"/>
        <end position="338"/>
    </location>
</feature>
<evidence type="ECO:0000313" key="3">
    <source>
        <dbReference type="Proteomes" id="UP000076532"/>
    </source>
</evidence>
<reference evidence="2 3" key="1">
    <citation type="journal article" date="2016" name="Mol. Biol. Evol.">
        <title>Comparative Genomics of Early-Diverging Mushroom-Forming Fungi Provides Insights into the Origins of Lignocellulose Decay Capabilities.</title>
        <authorList>
            <person name="Nagy L.G."/>
            <person name="Riley R."/>
            <person name="Tritt A."/>
            <person name="Adam C."/>
            <person name="Daum C."/>
            <person name="Floudas D."/>
            <person name="Sun H."/>
            <person name="Yadav J.S."/>
            <person name="Pangilinan J."/>
            <person name="Larsson K.H."/>
            <person name="Matsuura K."/>
            <person name="Barry K."/>
            <person name="Labutti K."/>
            <person name="Kuo R."/>
            <person name="Ohm R.A."/>
            <person name="Bhattacharya S.S."/>
            <person name="Shirouzu T."/>
            <person name="Yoshinaga Y."/>
            <person name="Martin F.M."/>
            <person name="Grigoriev I.V."/>
            <person name="Hibbett D.S."/>
        </authorList>
    </citation>
    <scope>NUCLEOTIDE SEQUENCE [LARGE SCALE GENOMIC DNA]</scope>
    <source>
        <strain evidence="2 3">CBS 109695</strain>
    </source>
</reference>